<name>A0A1D8A2L3_9SPHN</name>
<dbReference type="AlphaFoldDB" id="A0A1D8A2L3"/>
<proteinExistence type="predicted"/>
<gene>
    <name evidence="1" type="ORF">BES08_05690</name>
</gene>
<dbReference type="Gene3D" id="1.10.3790.10">
    <property type="entry name" value="NinB"/>
    <property type="match status" value="1"/>
</dbReference>
<dbReference type="EMBL" id="CP017075">
    <property type="protein sequence ID" value="AOR76306.1"/>
    <property type="molecule type" value="Genomic_DNA"/>
</dbReference>
<dbReference type="Proteomes" id="UP000094626">
    <property type="component" value="Chromosome"/>
</dbReference>
<accession>A0A1D8A2L3</accession>
<dbReference type="RefSeq" id="WP_069707762.1">
    <property type="nucleotide sequence ID" value="NZ_CP017075.1"/>
</dbReference>
<reference evidence="2" key="1">
    <citation type="journal article" date="2017" name="J. Biotechnol.">
        <title>Complete genome sequence of Novosphingobium resinovorum SA1, a versatile xenobiotic-degrading bacterium capable of utilizing sulfanilic acid.</title>
        <authorList>
            <person name="Hegedus B."/>
            <person name="Kos P.B."/>
            <person name="Balint B."/>
            <person name="Maroti G."/>
            <person name="Gan H.M."/>
            <person name="Perei K."/>
            <person name="Rakhely G."/>
        </authorList>
    </citation>
    <scope>NUCLEOTIDE SEQUENCE [LARGE SCALE GENOMIC DNA]</scope>
    <source>
        <strain evidence="2">SA1</strain>
    </source>
</reference>
<dbReference type="SUPFAM" id="SSF103370">
    <property type="entry name" value="NinB"/>
    <property type="match status" value="1"/>
</dbReference>
<dbReference type="OrthoDB" id="7210800at2"/>
<keyword evidence="2" id="KW-1185">Reference proteome</keyword>
<dbReference type="InterPro" id="IPR036619">
    <property type="entry name" value="NinB_sf"/>
</dbReference>
<evidence type="ECO:0000313" key="2">
    <source>
        <dbReference type="Proteomes" id="UP000094626"/>
    </source>
</evidence>
<evidence type="ECO:0008006" key="3">
    <source>
        <dbReference type="Google" id="ProtNLM"/>
    </source>
</evidence>
<dbReference type="InterPro" id="IPR008711">
    <property type="entry name" value="Recombinase_NinB"/>
</dbReference>
<sequence>MAKQGGQTLTLVNPSVRALAHQLIERAPMGAVLNIKEAARTSDQNAKMWAMLSDISRAKPEGRVLSTEVWKALFMNAAGFSCTFEPTLDGKGVVPLGFKSSRLSKSEFSDLIECIYAFGAEHGVVWTDPVERKAA</sequence>
<dbReference type="KEGG" id="nre:BES08_05690"/>
<evidence type="ECO:0000313" key="1">
    <source>
        <dbReference type="EMBL" id="AOR76306.1"/>
    </source>
</evidence>
<dbReference type="Pfam" id="PF05772">
    <property type="entry name" value="NinB"/>
    <property type="match status" value="1"/>
</dbReference>
<organism evidence="1 2">
    <name type="scientific">Novosphingobium resinovorum</name>
    <dbReference type="NCBI Taxonomy" id="158500"/>
    <lineage>
        <taxon>Bacteria</taxon>
        <taxon>Pseudomonadati</taxon>
        <taxon>Pseudomonadota</taxon>
        <taxon>Alphaproteobacteria</taxon>
        <taxon>Sphingomonadales</taxon>
        <taxon>Sphingomonadaceae</taxon>
        <taxon>Novosphingobium</taxon>
    </lineage>
</organism>
<protein>
    <recommendedName>
        <fullName evidence="3">NinB protein</fullName>
    </recommendedName>
</protein>